<dbReference type="EMBL" id="CM045760">
    <property type="protein sequence ID" value="KAI8024901.1"/>
    <property type="molecule type" value="Genomic_DNA"/>
</dbReference>
<keyword evidence="2" id="KW-1185">Reference proteome</keyword>
<gene>
    <name evidence="1" type="ORF">LOK49_LG02G03962</name>
</gene>
<evidence type="ECO:0000313" key="2">
    <source>
        <dbReference type="Proteomes" id="UP001060215"/>
    </source>
</evidence>
<comment type="caution">
    <text evidence="1">The sequence shown here is derived from an EMBL/GenBank/DDBJ whole genome shotgun (WGS) entry which is preliminary data.</text>
</comment>
<proteinExistence type="predicted"/>
<dbReference type="Proteomes" id="UP001060215">
    <property type="component" value="Chromosome 3"/>
</dbReference>
<reference evidence="1 2" key="1">
    <citation type="journal article" date="2022" name="Plant J.">
        <title>Chromosome-level genome of Camellia lanceoleosa provides a valuable resource for understanding genome evolution and self-incompatibility.</title>
        <authorList>
            <person name="Gong W."/>
            <person name="Xiao S."/>
            <person name="Wang L."/>
            <person name="Liao Z."/>
            <person name="Chang Y."/>
            <person name="Mo W."/>
            <person name="Hu G."/>
            <person name="Li W."/>
            <person name="Zhao G."/>
            <person name="Zhu H."/>
            <person name="Hu X."/>
            <person name="Ji K."/>
            <person name="Xiang X."/>
            <person name="Song Q."/>
            <person name="Yuan D."/>
            <person name="Jin S."/>
            <person name="Zhang L."/>
        </authorList>
    </citation>
    <scope>NUCLEOTIDE SEQUENCE [LARGE SCALE GENOMIC DNA]</scope>
    <source>
        <strain evidence="1">SQ_2022a</strain>
    </source>
</reference>
<protein>
    <submittedName>
        <fullName evidence="1">Uncharacterized protein</fullName>
    </submittedName>
</protein>
<evidence type="ECO:0000313" key="1">
    <source>
        <dbReference type="EMBL" id="KAI8024901.1"/>
    </source>
</evidence>
<accession>A0ACC0IHT4</accession>
<organism evidence="1 2">
    <name type="scientific">Camellia lanceoleosa</name>
    <dbReference type="NCBI Taxonomy" id="1840588"/>
    <lineage>
        <taxon>Eukaryota</taxon>
        <taxon>Viridiplantae</taxon>
        <taxon>Streptophyta</taxon>
        <taxon>Embryophyta</taxon>
        <taxon>Tracheophyta</taxon>
        <taxon>Spermatophyta</taxon>
        <taxon>Magnoliopsida</taxon>
        <taxon>eudicotyledons</taxon>
        <taxon>Gunneridae</taxon>
        <taxon>Pentapetalae</taxon>
        <taxon>asterids</taxon>
        <taxon>Ericales</taxon>
        <taxon>Theaceae</taxon>
        <taxon>Camellia</taxon>
    </lineage>
</organism>
<sequence>MHLVKAFEKLLAIPKDSDQTDEKQSSVGSSSHPGYDVSRTSGLLSSEMGSSNMKRRREKLLEEARESVPEPGSGRVMHLVKAFEKLLGIPKDSDQTDEKQSSVGSSSHPGYDVKSPSLRASLNKDVTPDNNRNAMRAPQANCDKARKSNMSKESTAKTRDLTKTIAAAKSAHLETAKSKELSSNSSQHVRSALASVMMGMAPILGKDATIEQLLPIFLSLLKDEFPDVRLNIISKLDQVDQTQDPEIAENRDTVVAPPRKSVVEPVDQWAFLDEIEAPMWVDLNLEATSGYEDNDDNWFKISHLSHQSSSRQLISAFSRVGEGNTNKTSSPKLPRSVSKNNGIKDWGQSNCSGVASNKHHPIKNLISKSSRLNSKEAWVRRGCCERDFEVAERALYVWNNEQFVKMASQVTEEVFPVIVEGMERNLKWYWSKSVKQLTENVKVMLEEMERSLYNQCLLRLQSRESVARQEEKKREEKWEKIEMAAAGKQFLQPPHYVCVSN</sequence>
<name>A0ACC0IHT4_9ERIC</name>